<sequence length="432" mass="49506">MMIERLERFNEWWFTGKVRDELAPPFKRHVFQRILSAIKDRQIMIITGLRRTGKTTLMYQTIERLLESESPKKVLYYSFEDPSPGPEEVLGAYEREILKKPFEDAGRVYVFFDEIQYASRWAAKLKQFYDLYPNIKFFVSGSSSLLLSEETLERLAGRFFFLEIKPLTFLEFLEMKGAIIEKLDLGHLRAEILFAEYMMKSGFPEITSWEDERKVSGYIRNAVIDRAIMRDIPMVFGRGDLALSESLLGLILSSPGLILNVNIISESLGRSRITVSNYLKLIEASLLVRTLSNFRPSSLSSSRKLKKAYPATTSLVFAFNRETFKSNTGGMIETYAVNALGAKHYFREGNREIDIIFGGKNGKRQIIPIEVKATVGERDLKKFSSLVDYIGAKSGMMISQNQSLKYGMVEVIPAYQLETILQRWPTEGEGTR</sequence>
<reference evidence="3" key="1">
    <citation type="journal article" date="2020" name="mSystems">
        <title>Genome- and Community-Level Interaction Insights into Carbon Utilization and Element Cycling Functions of Hydrothermarchaeota in Hydrothermal Sediment.</title>
        <authorList>
            <person name="Zhou Z."/>
            <person name="Liu Y."/>
            <person name="Xu W."/>
            <person name="Pan J."/>
            <person name="Luo Z.H."/>
            <person name="Li M."/>
        </authorList>
    </citation>
    <scope>NUCLEOTIDE SEQUENCE [LARGE SCALE GENOMIC DNA]</scope>
    <source>
        <strain evidence="3">SpSt-468</strain>
    </source>
</reference>
<gene>
    <name evidence="3" type="ORF">ENS19_03680</name>
</gene>
<evidence type="ECO:0000259" key="2">
    <source>
        <dbReference type="Pfam" id="PF13635"/>
    </source>
</evidence>
<dbReference type="InterPro" id="IPR025420">
    <property type="entry name" value="DUF4143"/>
</dbReference>
<evidence type="ECO:0000259" key="1">
    <source>
        <dbReference type="Pfam" id="PF13173"/>
    </source>
</evidence>
<organism evidence="3">
    <name type="scientific">Candidatus Methanomethylicus mesodigestus</name>
    <dbReference type="NCBI Taxonomy" id="1867258"/>
    <lineage>
        <taxon>Archaea</taxon>
        <taxon>Thermoproteota</taxon>
        <taxon>Methanosuratincolia</taxon>
        <taxon>Candidatus Methanomethylicales</taxon>
        <taxon>Candidatus Methanomethylicaceae</taxon>
        <taxon>Candidatus Methanomethylicus</taxon>
    </lineage>
</organism>
<dbReference type="InterPro" id="IPR027417">
    <property type="entry name" value="P-loop_NTPase"/>
</dbReference>
<dbReference type="PANTHER" id="PTHR33295:SF8">
    <property type="entry name" value="AAA+ ATPASE DOMAIN-CONTAINING PROTEIN"/>
    <property type="match status" value="1"/>
</dbReference>
<protein>
    <submittedName>
        <fullName evidence="3">ATP-binding protein</fullName>
    </submittedName>
</protein>
<dbReference type="InterPro" id="IPR041682">
    <property type="entry name" value="AAA_14"/>
</dbReference>
<dbReference type="Pfam" id="PF13635">
    <property type="entry name" value="DUF4143"/>
    <property type="match status" value="1"/>
</dbReference>
<dbReference type="Gene3D" id="3.40.50.300">
    <property type="entry name" value="P-loop containing nucleotide triphosphate hydrolases"/>
    <property type="match status" value="2"/>
</dbReference>
<name>A0A7C3FCF2_9CREN</name>
<dbReference type="AlphaFoldDB" id="A0A7C3FCF2"/>
<dbReference type="EMBL" id="DSTX01000005">
    <property type="protein sequence ID" value="HFK20361.1"/>
    <property type="molecule type" value="Genomic_DNA"/>
</dbReference>
<dbReference type="GO" id="GO:0005524">
    <property type="term" value="F:ATP binding"/>
    <property type="evidence" value="ECO:0007669"/>
    <property type="project" value="UniProtKB-KW"/>
</dbReference>
<proteinExistence type="predicted"/>
<dbReference type="Pfam" id="PF13173">
    <property type="entry name" value="AAA_14"/>
    <property type="match status" value="1"/>
</dbReference>
<feature type="domain" description="AAA" evidence="1">
    <location>
        <begin position="41"/>
        <end position="173"/>
    </location>
</feature>
<feature type="domain" description="DUF4143" evidence="2">
    <location>
        <begin position="230"/>
        <end position="373"/>
    </location>
</feature>
<comment type="caution">
    <text evidence="3">The sequence shown here is derived from an EMBL/GenBank/DDBJ whole genome shotgun (WGS) entry which is preliminary data.</text>
</comment>
<accession>A0A7C3FCF2</accession>
<dbReference type="SUPFAM" id="SSF52540">
    <property type="entry name" value="P-loop containing nucleoside triphosphate hydrolases"/>
    <property type="match status" value="1"/>
</dbReference>
<keyword evidence="3" id="KW-0547">Nucleotide-binding</keyword>
<keyword evidence="3" id="KW-0067">ATP-binding</keyword>
<dbReference type="PANTHER" id="PTHR33295">
    <property type="entry name" value="ATPASE"/>
    <property type="match status" value="1"/>
</dbReference>
<evidence type="ECO:0000313" key="3">
    <source>
        <dbReference type="EMBL" id="HFK20361.1"/>
    </source>
</evidence>